<proteinExistence type="predicted"/>
<dbReference type="InterPro" id="IPR029044">
    <property type="entry name" value="Nucleotide-diphossugar_trans"/>
</dbReference>
<sequence length="224" mass="24971">MNTVIVIPVYNEAEVVGQVIKDVRAHGFPHIIVVDDGSTDESWCVASAHDVLALRLKVNRGKGAAVKTGIMAANLLNADVIVTMDGDGQHDPADIKPLITPILEGKNDVVLGSRLLHREDMPFIKVIANNVGNFFTWLFYGLLVSDSQSGFRAYSRYAALIIDTKADKYEYDSKVIREIKNNRLRFTEVPVQTLYTSYSKGKKNKQGFINGLVTLYRMVWKLIA</sequence>
<dbReference type="Gene3D" id="3.90.550.10">
    <property type="entry name" value="Spore Coat Polysaccharide Biosynthesis Protein SpsA, Chain A"/>
    <property type="match status" value="1"/>
</dbReference>
<dbReference type="PANTHER" id="PTHR48090:SF7">
    <property type="entry name" value="RFBJ PROTEIN"/>
    <property type="match status" value="1"/>
</dbReference>
<dbReference type="GO" id="GO:0016740">
    <property type="term" value="F:transferase activity"/>
    <property type="evidence" value="ECO:0007669"/>
    <property type="project" value="UniProtKB-KW"/>
</dbReference>
<feature type="domain" description="Glycosyltransferase 2-like" evidence="1">
    <location>
        <begin position="5"/>
        <end position="158"/>
    </location>
</feature>
<dbReference type="InterPro" id="IPR050256">
    <property type="entry name" value="Glycosyltransferase_2"/>
</dbReference>
<comment type="caution">
    <text evidence="2">The sequence shown here is derived from an EMBL/GenBank/DDBJ whole genome shotgun (WGS) entry which is preliminary data.</text>
</comment>
<dbReference type="Proteomes" id="UP000287853">
    <property type="component" value="Unassembled WGS sequence"/>
</dbReference>
<keyword evidence="3" id="KW-1185">Reference proteome</keyword>
<keyword evidence="2" id="KW-0808">Transferase</keyword>
<evidence type="ECO:0000313" key="2">
    <source>
        <dbReference type="EMBL" id="RWX47439.1"/>
    </source>
</evidence>
<dbReference type="SUPFAM" id="SSF53448">
    <property type="entry name" value="Nucleotide-diphospho-sugar transferases"/>
    <property type="match status" value="1"/>
</dbReference>
<accession>A0A3S3QL09</accession>
<dbReference type="EMBL" id="MTKO01000034">
    <property type="protein sequence ID" value="RWX47439.1"/>
    <property type="molecule type" value="Genomic_DNA"/>
</dbReference>
<dbReference type="Pfam" id="PF00535">
    <property type="entry name" value="Glycos_transf_2"/>
    <property type="match status" value="1"/>
</dbReference>
<evidence type="ECO:0000259" key="1">
    <source>
        <dbReference type="Pfam" id="PF00535"/>
    </source>
</evidence>
<dbReference type="InterPro" id="IPR001173">
    <property type="entry name" value="Glyco_trans_2-like"/>
</dbReference>
<dbReference type="CDD" id="cd04179">
    <property type="entry name" value="DPM_DPG-synthase_like"/>
    <property type="match status" value="1"/>
</dbReference>
<gene>
    <name evidence="2" type="ORF">H206_01531</name>
</gene>
<reference evidence="2 3" key="1">
    <citation type="submission" date="2017-01" db="EMBL/GenBank/DDBJ databases">
        <title>The cable genome- insights into the physiology and evolution of filamentous bacteria capable of sulfide oxidation via long distance electron transfer.</title>
        <authorList>
            <person name="Schreiber L."/>
            <person name="Bjerg J.T."/>
            <person name="Boggild A."/>
            <person name="Van De Vossenberg J."/>
            <person name="Meysman F."/>
            <person name="Nielsen L.P."/>
            <person name="Schramm A."/>
            <person name="Kjeldsen K.U."/>
        </authorList>
    </citation>
    <scope>NUCLEOTIDE SEQUENCE [LARGE SCALE GENOMIC DNA]</scope>
    <source>
        <strain evidence="2">MCF</strain>
    </source>
</reference>
<dbReference type="AlphaFoldDB" id="A0A3S3QL09"/>
<evidence type="ECO:0000313" key="3">
    <source>
        <dbReference type="Proteomes" id="UP000287853"/>
    </source>
</evidence>
<organism evidence="2 3">
    <name type="scientific">Candidatus Electrothrix aarhusensis</name>
    <dbReference type="NCBI Taxonomy" id="1859131"/>
    <lineage>
        <taxon>Bacteria</taxon>
        <taxon>Pseudomonadati</taxon>
        <taxon>Thermodesulfobacteriota</taxon>
        <taxon>Desulfobulbia</taxon>
        <taxon>Desulfobulbales</taxon>
        <taxon>Desulfobulbaceae</taxon>
        <taxon>Candidatus Electrothrix</taxon>
    </lineage>
</organism>
<protein>
    <submittedName>
        <fullName evidence="2">Glycosyltransferase involved in cell wall bisynthesis</fullName>
    </submittedName>
</protein>
<name>A0A3S3QL09_9BACT</name>
<dbReference type="PANTHER" id="PTHR48090">
    <property type="entry name" value="UNDECAPRENYL-PHOSPHATE 4-DEOXY-4-FORMAMIDO-L-ARABINOSE TRANSFERASE-RELATED"/>
    <property type="match status" value="1"/>
</dbReference>